<keyword evidence="4" id="KW-0443">Lipid metabolism</keyword>
<dbReference type="InterPro" id="IPR000873">
    <property type="entry name" value="AMP-dep_synth/lig_dom"/>
</dbReference>
<evidence type="ECO:0000313" key="7">
    <source>
        <dbReference type="EMBL" id="PRY49551.1"/>
    </source>
</evidence>
<dbReference type="PANTHER" id="PTHR43859">
    <property type="entry name" value="ACYL-ACTIVATING ENZYME"/>
    <property type="match status" value="1"/>
</dbReference>
<dbReference type="Pfam" id="PF13193">
    <property type="entry name" value="AMP-binding_C"/>
    <property type="match status" value="1"/>
</dbReference>
<dbReference type="Pfam" id="PF00501">
    <property type="entry name" value="AMP-binding"/>
    <property type="match status" value="1"/>
</dbReference>
<evidence type="ECO:0000259" key="6">
    <source>
        <dbReference type="Pfam" id="PF13193"/>
    </source>
</evidence>
<sequence length="564" mass="62348">MTSTFTSRPLTTGYPSTMGDDVQLNTTTLIRHAARTHPEREIVYRSPEGGWDRYTYAAAYERVTRGANALRGLGVEPGDRVGILDWNSRRHYELYWAIPGLAAVMVQLNLRLGPEDLSFVIEDSGTSVICVDESLLPVAEAVAPRLPGVRAWVVMSDKPLSQIETSLPNVHHYEDLVAAASGHIAWPEVDEHSAYSACYTTGTTGRPKGVYYSHRAIYLHSYAIATNIGMVLDDCTMLITPMFHGQAWGLPQAATLMANKIVLPGRYVAEDTKPLTDAIIAEGVTITNGAPAIFLPMLHYIETLEEKPDLSRLRMMSGATEPPLSMMRGFHDLTGAEIVHAYGATETTPLVTMNRYKPSVRERLSEDELFELKRKQGLPVTGVDIRLIDGIGNDVVWDGVTQGEICMRGPWITQTYHNMPDDDRADRFHDGYWRSGDVGTIDADGYLKVTDRVKDVIKSGGEWISSIDMENLLLSHPAIAEAAVVGLAHPKWQERPFVLIVPRPGQEVTLEQVRDHLSAAFASWQLPDAIEIVSEIPRTSVGKFDKKRIRAAYAGAYEGDHGNA</sequence>
<dbReference type="SUPFAM" id="SSF56801">
    <property type="entry name" value="Acetyl-CoA synthetase-like"/>
    <property type="match status" value="1"/>
</dbReference>
<dbReference type="EMBL" id="PVTI01000043">
    <property type="protein sequence ID" value="PRY49551.1"/>
    <property type="molecule type" value="Genomic_DNA"/>
</dbReference>
<dbReference type="OrthoDB" id="9803968at2"/>
<keyword evidence="8" id="KW-1185">Reference proteome</keyword>
<dbReference type="Gene3D" id="3.30.300.30">
    <property type="match status" value="1"/>
</dbReference>
<comment type="caution">
    <text evidence="7">The sequence shown here is derived from an EMBL/GenBank/DDBJ whole genome shotgun (WGS) entry which is preliminary data.</text>
</comment>
<protein>
    <submittedName>
        <fullName evidence="7">Fatty-acyl-CoA synthase</fullName>
    </submittedName>
</protein>
<evidence type="ECO:0000256" key="1">
    <source>
        <dbReference type="ARBA" id="ARBA00006432"/>
    </source>
</evidence>
<dbReference type="FunFam" id="3.30.300.30:FF:000008">
    <property type="entry name" value="2,3-dihydroxybenzoate-AMP ligase"/>
    <property type="match status" value="1"/>
</dbReference>
<dbReference type="PANTHER" id="PTHR43859:SF4">
    <property type="entry name" value="BUTANOATE--COA LIGASE AAE1-RELATED"/>
    <property type="match status" value="1"/>
</dbReference>
<feature type="domain" description="AMP-binding enzyme C-terminal" evidence="6">
    <location>
        <begin position="469"/>
        <end position="543"/>
    </location>
</feature>
<keyword evidence="3" id="KW-0276">Fatty acid metabolism</keyword>
<evidence type="ECO:0000313" key="8">
    <source>
        <dbReference type="Proteomes" id="UP000237822"/>
    </source>
</evidence>
<evidence type="ECO:0000256" key="3">
    <source>
        <dbReference type="ARBA" id="ARBA00022832"/>
    </source>
</evidence>
<dbReference type="InterPro" id="IPR045851">
    <property type="entry name" value="AMP-bd_C_sf"/>
</dbReference>
<proteinExistence type="inferred from homology"/>
<dbReference type="RefSeq" id="WP_106299007.1">
    <property type="nucleotide sequence ID" value="NZ_PVTI01000043.1"/>
</dbReference>
<evidence type="ECO:0000256" key="4">
    <source>
        <dbReference type="ARBA" id="ARBA00023098"/>
    </source>
</evidence>
<keyword evidence="2" id="KW-0436">Ligase</keyword>
<evidence type="ECO:0000256" key="2">
    <source>
        <dbReference type="ARBA" id="ARBA00022598"/>
    </source>
</evidence>
<accession>A0A2T0TV60</accession>
<dbReference type="Gene3D" id="3.40.50.12780">
    <property type="entry name" value="N-terminal domain of ligase-like"/>
    <property type="match status" value="1"/>
</dbReference>
<reference evidence="7 8" key="1">
    <citation type="submission" date="2018-03" db="EMBL/GenBank/DDBJ databases">
        <title>Genomic Encyclopedia of Archaeal and Bacterial Type Strains, Phase II (KMG-II): from individual species to whole genera.</title>
        <authorList>
            <person name="Goeker M."/>
        </authorList>
    </citation>
    <scope>NUCLEOTIDE SEQUENCE [LARGE SCALE GENOMIC DNA]</scope>
    <source>
        <strain evidence="7 8">ATCC BAA-1496</strain>
    </source>
</reference>
<dbReference type="GO" id="GO:0016874">
    <property type="term" value="F:ligase activity"/>
    <property type="evidence" value="ECO:0007669"/>
    <property type="project" value="UniProtKB-KW"/>
</dbReference>
<evidence type="ECO:0000259" key="5">
    <source>
        <dbReference type="Pfam" id="PF00501"/>
    </source>
</evidence>
<dbReference type="InterPro" id="IPR025110">
    <property type="entry name" value="AMP-bd_C"/>
</dbReference>
<dbReference type="GO" id="GO:0006631">
    <property type="term" value="P:fatty acid metabolic process"/>
    <property type="evidence" value="ECO:0007669"/>
    <property type="project" value="UniProtKB-KW"/>
</dbReference>
<dbReference type="InterPro" id="IPR042099">
    <property type="entry name" value="ANL_N_sf"/>
</dbReference>
<organism evidence="7 8">
    <name type="scientific">Knoellia remsis</name>
    <dbReference type="NCBI Taxonomy" id="407159"/>
    <lineage>
        <taxon>Bacteria</taxon>
        <taxon>Bacillati</taxon>
        <taxon>Actinomycetota</taxon>
        <taxon>Actinomycetes</taxon>
        <taxon>Micrococcales</taxon>
        <taxon>Intrasporangiaceae</taxon>
        <taxon>Knoellia</taxon>
    </lineage>
</organism>
<comment type="similarity">
    <text evidence="1">Belongs to the ATP-dependent AMP-binding enzyme family.</text>
</comment>
<dbReference type="AlphaFoldDB" id="A0A2T0TV60"/>
<gene>
    <name evidence="7" type="ORF">BCF74_1437</name>
</gene>
<dbReference type="Proteomes" id="UP000237822">
    <property type="component" value="Unassembled WGS sequence"/>
</dbReference>
<dbReference type="NCBIfam" id="NF004837">
    <property type="entry name" value="PRK06187.1"/>
    <property type="match status" value="1"/>
</dbReference>
<name>A0A2T0TV60_9MICO</name>
<feature type="domain" description="AMP-dependent synthetase/ligase" evidence="5">
    <location>
        <begin position="31"/>
        <end position="417"/>
    </location>
</feature>